<keyword evidence="8" id="KW-1185">Reference proteome</keyword>
<keyword evidence="4" id="KW-0175">Coiled coil</keyword>
<gene>
    <name evidence="7" type="ORF">D8674_024416</name>
</gene>
<feature type="compositionally biased region" description="Basic and acidic residues" evidence="5">
    <location>
        <begin position="1556"/>
        <end position="1569"/>
    </location>
</feature>
<feature type="compositionally biased region" description="Basic and acidic residues" evidence="5">
    <location>
        <begin position="1676"/>
        <end position="1687"/>
    </location>
</feature>
<feature type="compositionally biased region" description="Basic and acidic residues" evidence="5">
    <location>
        <begin position="991"/>
        <end position="1007"/>
    </location>
</feature>
<dbReference type="Pfam" id="PF08235">
    <property type="entry name" value="LNS2"/>
    <property type="match status" value="1"/>
</dbReference>
<dbReference type="SMART" id="SM00775">
    <property type="entry name" value="LNS2"/>
    <property type="match status" value="1"/>
</dbReference>
<organism evidence="7 8">
    <name type="scientific">Pyrus ussuriensis x Pyrus communis</name>
    <dbReference type="NCBI Taxonomy" id="2448454"/>
    <lineage>
        <taxon>Eukaryota</taxon>
        <taxon>Viridiplantae</taxon>
        <taxon>Streptophyta</taxon>
        <taxon>Embryophyta</taxon>
        <taxon>Tracheophyta</taxon>
        <taxon>Spermatophyta</taxon>
        <taxon>Magnoliopsida</taxon>
        <taxon>eudicotyledons</taxon>
        <taxon>Gunneridae</taxon>
        <taxon>Pentapetalae</taxon>
        <taxon>rosids</taxon>
        <taxon>fabids</taxon>
        <taxon>Rosales</taxon>
        <taxon>Rosaceae</taxon>
        <taxon>Amygdaloideae</taxon>
        <taxon>Maleae</taxon>
        <taxon>Pyrus</taxon>
    </lineage>
</organism>
<evidence type="ECO:0000256" key="5">
    <source>
        <dbReference type="SAM" id="MobiDB-lite"/>
    </source>
</evidence>
<feature type="compositionally biased region" description="Polar residues" evidence="5">
    <location>
        <begin position="1578"/>
        <end position="1595"/>
    </location>
</feature>
<feature type="compositionally biased region" description="Basic and acidic residues" evidence="5">
    <location>
        <begin position="440"/>
        <end position="450"/>
    </location>
</feature>
<feature type="region of interest" description="Disordered" evidence="5">
    <location>
        <begin position="569"/>
        <end position="593"/>
    </location>
</feature>
<dbReference type="PANTHER" id="PTHR34121">
    <property type="entry name" value="MYOSIN-11"/>
    <property type="match status" value="1"/>
</dbReference>
<evidence type="ECO:0000313" key="7">
    <source>
        <dbReference type="EMBL" id="KAB2622234.1"/>
    </source>
</evidence>
<evidence type="ECO:0000256" key="4">
    <source>
        <dbReference type="SAM" id="Coils"/>
    </source>
</evidence>
<feature type="compositionally biased region" description="Basic and acidic residues" evidence="5">
    <location>
        <begin position="1636"/>
        <end position="1648"/>
    </location>
</feature>
<reference evidence="7 8" key="3">
    <citation type="submission" date="2019-11" db="EMBL/GenBank/DDBJ databases">
        <title>A de novo genome assembly of a pear dwarfing rootstock.</title>
        <authorList>
            <person name="Wang F."/>
            <person name="Wang J."/>
            <person name="Li S."/>
            <person name="Zhang Y."/>
            <person name="Fang M."/>
            <person name="Ma L."/>
            <person name="Zhao Y."/>
            <person name="Jiang S."/>
        </authorList>
    </citation>
    <scope>NUCLEOTIDE SEQUENCE [LARGE SCALE GENOMIC DNA]</scope>
    <source>
        <strain evidence="7">S2</strain>
        <tissue evidence="7">Leaf</tissue>
    </source>
</reference>
<reference evidence="7 8" key="1">
    <citation type="submission" date="2019-09" db="EMBL/GenBank/DDBJ databases">
        <authorList>
            <person name="Ou C."/>
        </authorList>
    </citation>
    <scope>NUCLEOTIDE SEQUENCE [LARGE SCALE GENOMIC DNA]</scope>
    <source>
        <strain evidence="7">S2</strain>
        <tissue evidence="7">Leaf</tissue>
    </source>
</reference>
<dbReference type="GO" id="GO:0008195">
    <property type="term" value="F:phosphatidate phosphatase activity"/>
    <property type="evidence" value="ECO:0007669"/>
    <property type="project" value="UniProtKB-EC"/>
</dbReference>
<evidence type="ECO:0000256" key="1">
    <source>
        <dbReference type="ARBA" id="ARBA00001946"/>
    </source>
</evidence>
<proteinExistence type="predicted"/>
<feature type="compositionally biased region" description="Basic and acidic residues" evidence="5">
    <location>
        <begin position="1466"/>
        <end position="1480"/>
    </location>
</feature>
<evidence type="ECO:0000313" key="8">
    <source>
        <dbReference type="Proteomes" id="UP000327157"/>
    </source>
</evidence>
<feature type="coiled-coil region" evidence="4">
    <location>
        <begin position="1234"/>
        <end position="1289"/>
    </location>
</feature>
<comment type="cofactor">
    <cofactor evidence="1">
        <name>Mg(2+)</name>
        <dbReference type="ChEBI" id="CHEBI:18420"/>
    </cofactor>
</comment>
<dbReference type="Proteomes" id="UP000327157">
    <property type="component" value="Chromosome 4"/>
</dbReference>
<sequence>MNVVGKVGSLISQGVYSVATPFHPFGGAVDVIVVQQQDGTFRSTPWYVRFGKFQGVLKGAEKMVRINVNGTDANFHMYLDNSGEAYFIKEVESGKVSEINGVVKDSENSEATQGDNTFDGDGQSHEIRRLEHSFSDSVVVEMREEHNSFGAKRMEKAESDVDRRFYEFQDEQSSLEGSVELSGYGSSRYDNLDSERIVESQNLNSEVILVSVDGYVLTAPISASEQTAENVELDTPRFNLGPGEETDFCEGTEEFSSGETAWAADYISKLNASTASVASGNVSSVQKDNNVIGHQLEVDEREGECACQAQETQKTSTQERDLQVHSNSEDTSANKEDVQSSPETSHETLPVVDRTEDATVDLRNNDEVAASSGSVSPDNNMPPHLEVENESIEKIVCSAEQMTIDSISVHSVSNDPDWKDGQCVTSAVVDGTEINQQRPESVDECSKSELIEPPTESSSEETQNELIEPPPESSSEEIQVHSSIRFEISLCANELRPGMGVKAAAETFAAHRVSAEDFITSATSILKNENLIVRYRERYFLWEKAAPAVLGMAAFNLDLSVEPEDAIPVEQDGSEKPRNEDPGTPSTPSGRRWRLWPIPFRRVKTLEHTDSNSSNEDEFVDSESGLQNSQVETVPESPQKQFVRTNVPTTEQIASLNLKEGQNMITFSFSTRVWGTQQVDAHIYLWKWNARIVISDVDGTITKSDVLGQFMPLVGKDWTHTGVSRLFSAIKENGYQLLFLSARAIVQAYLTRSFLLNLKQDGKALPNGPVVISPDGLFPSLFREVVRRAPHEFKIACLEDIKKLFPADYNPFYAGFGNRDTDELSYRKIGIPKGKIFIINPKGEVAISHHPVDVKTYTSLHTLVNDMFPPTSLVEQRKRRERASDDMSWIRNAVNLAVEAGAANSLTRTVRNYTDTVVLHAGNAVAGGARLLLPDRIRPRNLQSFKQTVKRLEEVSVSCRGVERVQLLRRWLVSLKEIERLSTLYNARNGKGSEDHLKSDESADSPRKPTLVYYVDSDAGDEPKTFRDVFLHSQALEGMTLSTILEEPNEEEVSLLLEIYGLCLTGGKEVHIVVMSSVQNLAIALSYYQDEVLIKREELLQFAQSAIAGLKINADLARIDAEACSIREELDKLMAQQKPLSEGCEKSSKKTRDATIENLKDALVEIQLCSRLEALLLKKKSLSNGDSPEMHYEKVEKLKILSESLANSTSQAEKRISDHRFQEEEALSFRVAKANEVSQVEKELVAEIGKLERQREELQNELKKVIIALKAVRARLHNAREEREQFDEASNQILVHIKAKEDELSKSIDSCKAEVDVVNTWVSFLEDTWVLQSSYTEQKEKQVNGELERYGDYFVNLVIQLLSTYKANLGSSITRIRTLVECLNSSKGANIPGIDDGSSKESNPRKNLEEDYVDMEAKFLTTLSVVDTMKKQFYVQSEGIFRRDDEKVKELFDAIKNLNDEFESIDRPILETEASPRRPETPSSDRAITSPSPTATSLLTTRTPELKHDANSSLTKGEKTLDPKEDTKLGQELGKTAPLSTGTPELKQDTNSSLTKGEKALDPKEDTKLGPELGKTAPLTTGSPELKQETNSSLTKGEKTLDPKEDTKLGPELGKTAPLTTGAPELKQGTNASLTKGEKTLDIKEDTKLGPQLGKTAPSPTRTPELKQDTNSSLTKGEKTLDPKENTKQGPELGKAAPLTTGTPELKQDEVSNSFFIKGSNPLDLQEELPKLDPDLGKTSPMTIETPELKKHEAKEEPAKLQPELGKFVKEISVDEICDMVFDELEKEVKRTS</sequence>
<name>A0A5N5HGD8_9ROSA</name>
<feature type="compositionally biased region" description="Basic and acidic residues" evidence="5">
    <location>
        <begin position="1596"/>
        <end position="1609"/>
    </location>
</feature>
<reference evidence="8" key="2">
    <citation type="submission" date="2019-10" db="EMBL/GenBank/DDBJ databases">
        <title>A de novo genome assembly of a pear dwarfing rootstock.</title>
        <authorList>
            <person name="Wang F."/>
            <person name="Wang J."/>
            <person name="Li S."/>
            <person name="Zhang Y."/>
            <person name="Fang M."/>
            <person name="Ma L."/>
            <person name="Zhao Y."/>
            <person name="Jiang S."/>
        </authorList>
    </citation>
    <scope>NUCLEOTIDE SEQUENCE [LARGE SCALE GENOMIC DNA]</scope>
</reference>
<dbReference type="InterPro" id="IPR031703">
    <property type="entry name" value="Lipin_mid"/>
</dbReference>
<dbReference type="PANTHER" id="PTHR34121:SF5">
    <property type="entry name" value="CENTROSOMAL PROTEIN OF 135 KDA-LIKE PROTEIN"/>
    <property type="match status" value="1"/>
</dbReference>
<feature type="compositionally biased region" description="Polar residues" evidence="5">
    <location>
        <begin position="1538"/>
        <end position="1555"/>
    </location>
</feature>
<feature type="compositionally biased region" description="Low complexity" evidence="5">
    <location>
        <begin position="1486"/>
        <end position="1503"/>
    </location>
</feature>
<feature type="compositionally biased region" description="Polar residues" evidence="5">
    <location>
        <begin position="624"/>
        <end position="641"/>
    </location>
</feature>
<dbReference type="Pfam" id="PF04571">
    <property type="entry name" value="Lipin_N"/>
    <property type="match status" value="1"/>
</dbReference>
<feature type="compositionally biased region" description="Basic and acidic residues" evidence="5">
    <location>
        <begin position="1504"/>
        <end position="1529"/>
    </location>
</feature>
<evidence type="ECO:0000259" key="6">
    <source>
        <dbReference type="SMART" id="SM00775"/>
    </source>
</evidence>
<evidence type="ECO:0000256" key="3">
    <source>
        <dbReference type="ARBA" id="ARBA00022801"/>
    </source>
</evidence>
<dbReference type="SUPFAM" id="SSF56784">
    <property type="entry name" value="HAD-like"/>
    <property type="match status" value="1"/>
</dbReference>
<evidence type="ECO:0000256" key="2">
    <source>
        <dbReference type="ARBA" id="ARBA00012638"/>
    </source>
</evidence>
<dbReference type="InterPro" id="IPR013209">
    <property type="entry name" value="LNS2"/>
</dbReference>
<dbReference type="EMBL" id="SMOL01000231">
    <property type="protein sequence ID" value="KAB2622234.1"/>
    <property type="molecule type" value="Genomic_DNA"/>
</dbReference>
<dbReference type="InterPro" id="IPR031315">
    <property type="entry name" value="LNS2/PITP"/>
</dbReference>
<dbReference type="InterPro" id="IPR007651">
    <property type="entry name" value="Lipin_N"/>
</dbReference>
<keyword evidence="3" id="KW-0378">Hydrolase</keyword>
<feature type="region of interest" description="Disordered" evidence="5">
    <location>
        <begin position="989"/>
        <end position="1008"/>
    </location>
</feature>
<feature type="region of interest" description="Disordered" evidence="5">
    <location>
        <begin position="303"/>
        <end position="362"/>
    </location>
</feature>
<feature type="region of interest" description="Disordered" evidence="5">
    <location>
        <begin position="435"/>
        <end position="476"/>
    </location>
</feature>
<protein>
    <recommendedName>
        <fullName evidence="2">phosphatidate phosphatase</fullName>
        <ecNumber evidence="2">3.1.3.4</ecNumber>
    </recommendedName>
</protein>
<dbReference type="Pfam" id="PF16876">
    <property type="entry name" value="Lipin_mid"/>
    <property type="match status" value="1"/>
</dbReference>
<accession>A0A5N5HGD8</accession>
<dbReference type="EC" id="3.1.3.4" evidence="2"/>
<feature type="region of interest" description="Disordered" evidence="5">
    <location>
        <begin position="606"/>
        <end position="641"/>
    </location>
</feature>
<feature type="domain" description="LNS2/PITP" evidence="6">
    <location>
        <begin position="692"/>
        <end position="848"/>
    </location>
</feature>
<dbReference type="OrthoDB" id="4567at2759"/>
<feature type="region of interest" description="Disordered" evidence="5">
    <location>
        <begin position="1466"/>
        <end position="1707"/>
    </location>
</feature>
<dbReference type="InterPro" id="IPR036412">
    <property type="entry name" value="HAD-like_sf"/>
</dbReference>
<comment type="caution">
    <text evidence="7">The sequence shown here is derived from an EMBL/GenBank/DDBJ whole genome shotgun (WGS) entry which is preliminary data.</text>
</comment>